<proteinExistence type="inferred from homology"/>
<dbReference type="OrthoDB" id="9811413at2"/>
<dbReference type="PANTHER" id="PTHR37302:SF3">
    <property type="entry name" value="DAMAGE-INDUCIBLE PROTEIN DINB"/>
    <property type="match status" value="1"/>
</dbReference>
<reference evidence="5" key="1">
    <citation type="submission" date="2016-10" db="EMBL/GenBank/DDBJ databases">
        <authorList>
            <person name="Varghese N."/>
            <person name="Submissions S."/>
        </authorList>
    </citation>
    <scope>NUCLEOTIDE SEQUENCE [LARGE SCALE GENOMIC DNA]</scope>
    <source>
        <strain evidence="5">DSM 17453</strain>
    </source>
</reference>
<feature type="binding site" evidence="3">
    <location>
        <position position="49"/>
    </location>
    <ligand>
        <name>a divalent metal cation</name>
        <dbReference type="ChEBI" id="CHEBI:60240"/>
    </ligand>
</feature>
<keyword evidence="5" id="KW-1185">Reference proteome</keyword>
<feature type="binding site" evidence="3">
    <location>
        <position position="136"/>
    </location>
    <ligand>
        <name>a divalent metal cation</name>
        <dbReference type="ChEBI" id="CHEBI:60240"/>
    </ligand>
</feature>
<gene>
    <name evidence="4" type="ORF">SAMN05421856_102421</name>
</gene>
<dbReference type="SUPFAM" id="SSF109854">
    <property type="entry name" value="DinB/YfiT-like putative metalloenzymes"/>
    <property type="match status" value="1"/>
</dbReference>
<dbReference type="PANTHER" id="PTHR37302">
    <property type="entry name" value="SLR1116 PROTEIN"/>
    <property type="match status" value="1"/>
</dbReference>
<name>A0A1H7XGK5_9FLAO</name>
<dbReference type="Gene3D" id="1.20.120.450">
    <property type="entry name" value="dinb family like domain"/>
    <property type="match status" value="1"/>
</dbReference>
<organism evidence="4 5">
    <name type="scientific">Chryseobacterium taichungense</name>
    <dbReference type="NCBI Taxonomy" id="295069"/>
    <lineage>
        <taxon>Bacteria</taxon>
        <taxon>Pseudomonadati</taxon>
        <taxon>Bacteroidota</taxon>
        <taxon>Flavobacteriia</taxon>
        <taxon>Flavobacteriales</taxon>
        <taxon>Weeksellaceae</taxon>
        <taxon>Chryseobacterium group</taxon>
        <taxon>Chryseobacterium</taxon>
    </lineage>
</organism>
<accession>A0A1H7XGK5</accession>
<sequence>MTKKYFTELVNYNNWTDAKIMEWLNQIDEEQWTRPISSSFNSIRETAIHMVSAKKIWIDFWNKASDPVYLSKTFEGTKEDLIKVWEKLSVDLRMVIKNYPEELYMDPVTFIYPNGKQSQMIFWETFLHFINHATYHRGQLVTLLRQTGFTNFANTDLATYFINTGIKSSDYR</sequence>
<dbReference type="RefSeq" id="WP_089999068.1">
    <property type="nucleotide sequence ID" value="NZ_FOBV01000002.1"/>
</dbReference>
<protein>
    <submittedName>
        <fullName evidence="4">Uncharacterized damage-inducible protein DinB (Forms a four-helix bundle)</fullName>
    </submittedName>
</protein>
<dbReference type="InterPro" id="IPR007837">
    <property type="entry name" value="DinB"/>
</dbReference>
<dbReference type="Proteomes" id="UP000199450">
    <property type="component" value="Unassembled WGS sequence"/>
</dbReference>
<evidence type="ECO:0000313" key="5">
    <source>
        <dbReference type="Proteomes" id="UP000199450"/>
    </source>
</evidence>
<feature type="binding site" evidence="3">
    <location>
        <position position="132"/>
    </location>
    <ligand>
        <name>a divalent metal cation</name>
        <dbReference type="ChEBI" id="CHEBI:60240"/>
    </ligand>
</feature>
<keyword evidence="2 3" id="KW-0479">Metal-binding</keyword>
<dbReference type="Pfam" id="PF05163">
    <property type="entry name" value="DinB"/>
    <property type="match status" value="1"/>
</dbReference>
<dbReference type="STRING" id="295069.SAMN05421856_102421"/>
<evidence type="ECO:0000256" key="2">
    <source>
        <dbReference type="ARBA" id="ARBA00022723"/>
    </source>
</evidence>
<dbReference type="EMBL" id="FOBV01000002">
    <property type="protein sequence ID" value="SEM32734.1"/>
    <property type="molecule type" value="Genomic_DNA"/>
</dbReference>
<evidence type="ECO:0000256" key="3">
    <source>
        <dbReference type="PIRSR" id="PIRSR607837-1"/>
    </source>
</evidence>
<evidence type="ECO:0000256" key="1">
    <source>
        <dbReference type="ARBA" id="ARBA00008635"/>
    </source>
</evidence>
<dbReference type="GO" id="GO:0046872">
    <property type="term" value="F:metal ion binding"/>
    <property type="evidence" value="ECO:0007669"/>
    <property type="project" value="UniProtKB-KW"/>
</dbReference>
<dbReference type="AlphaFoldDB" id="A0A1H7XGK5"/>
<evidence type="ECO:0000313" key="4">
    <source>
        <dbReference type="EMBL" id="SEM32734.1"/>
    </source>
</evidence>
<dbReference type="InterPro" id="IPR034660">
    <property type="entry name" value="DinB/YfiT-like"/>
</dbReference>
<comment type="similarity">
    <text evidence="1">Belongs to the DinB family.</text>
</comment>